<feature type="transmembrane region" description="Helical" evidence="2">
    <location>
        <begin position="319"/>
        <end position="337"/>
    </location>
</feature>
<keyword evidence="2" id="KW-1133">Transmembrane helix</keyword>
<feature type="region of interest" description="Disordered" evidence="1">
    <location>
        <begin position="21"/>
        <end position="62"/>
    </location>
</feature>
<dbReference type="EMBL" id="HBEY01007539">
    <property type="protein sequence ID" value="CAD8600344.1"/>
    <property type="molecule type" value="Transcribed_RNA"/>
</dbReference>
<dbReference type="AlphaFoldDB" id="A0A7S0L2J9"/>
<evidence type="ECO:0000256" key="2">
    <source>
        <dbReference type="SAM" id="Phobius"/>
    </source>
</evidence>
<feature type="transmembrane region" description="Helical" evidence="2">
    <location>
        <begin position="188"/>
        <end position="205"/>
    </location>
</feature>
<keyword evidence="2" id="KW-0472">Membrane</keyword>
<feature type="transmembrane region" description="Helical" evidence="2">
    <location>
        <begin position="116"/>
        <end position="135"/>
    </location>
</feature>
<reference evidence="3" key="1">
    <citation type="submission" date="2021-01" db="EMBL/GenBank/DDBJ databases">
        <authorList>
            <person name="Corre E."/>
            <person name="Pelletier E."/>
            <person name="Niang G."/>
            <person name="Scheremetjew M."/>
            <person name="Finn R."/>
            <person name="Kale V."/>
            <person name="Holt S."/>
            <person name="Cochrane G."/>
            <person name="Meng A."/>
            <person name="Brown T."/>
            <person name="Cohen L."/>
        </authorList>
    </citation>
    <scope>NUCLEOTIDE SEQUENCE</scope>
    <source>
        <strain evidence="3">PLY182g</strain>
    </source>
</reference>
<evidence type="ECO:0000256" key="1">
    <source>
        <dbReference type="SAM" id="MobiDB-lite"/>
    </source>
</evidence>
<accession>A0A7S0L2J9</accession>
<protein>
    <submittedName>
        <fullName evidence="3">Uncharacterized protein</fullName>
    </submittedName>
</protein>
<keyword evidence="2" id="KW-0812">Transmembrane</keyword>
<feature type="transmembrane region" description="Helical" evidence="2">
    <location>
        <begin position="264"/>
        <end position="283"/>
    </location>
</feature>
<feature type="transmembrane region" description="Helical" evidence="2">
    <location>
        <begin position="72"/>
        <end position="96"/>
    </location>
</feature>
<gene>
    <name evidence="3" type="ORF">CPEL01642_LOCUS3674</name>
</gene>
<organism evidence="3">
    <name type="scientific">Coccolithus braarudii</name>
    <dbReference type="NCBI Taxonomy" id="221442"/>
    <lineage>
        <taxon>Eukaryota</taxon>
        <taxon>Haptista</taxon>
        <taxon>Haptophyta</taxon>
        <taxon>Prymnesiophyceae</taxon>
        <taxon>Coccolithales</taxon>
        <taxon>Coccolithaceae</taxon>
        <taxon>Coccolithus</taxon>
    </lineage>
</organism>
<evidence type="ECO:0000313" key="3">
    <source>
        <dbReference type="EMBL" id="CAD8600344.1"/>
    </source>
</evidence>
<proteinExistence type="predicted"/>
<sequence length="339" mass="35585">MASHYCKGSSARVAPTRAVQAVAHEGDVDSSAPTTPTCPPSAELPLSEAPLRTVPLSNTDPPRALTNTQVDWLLVLAKCTVPAIMVGLSGLVAIPLNRALGEGEHADFVREALEDFAGGALIGTYALELTGSYILHDGEGRQRHRLVAATLLGTLISGQVQCAGQAFWPYGFVDSDPDVAGDKDAGDAVPFAIGFFVDGVVLAYERMHEDSRTAAGGAGASRLGSVWVRISPAFTSVLTLVMSIDNAIDGIGMYSKLDAAVMPAWAYYVIFMCAIYAGGLISIGVQRVPSRALQAAWYAFGAFAILDSGMELATSGLTTWVLVGFLAVWVLLIYGNGDS</sequence>
<name>A0A7S0L2J9_9EUKA</name>
<feature type="transmembrane region" description="Helical" evidence="2">
    <location>
        <begin position="147"/>
        <end position="168"/>
    </location>
</feature>
<feature type="transmembrane region" description="Helical" evidence="2">
    <location>
        <begin position="226"/>
        <end position="244"/>
    </location>
</feature>